<dbReference type="Pfam" id="PF00359">
    <property type="entry name" value="PTS_EIIA_2"/>
    <property type="match status" value="1"/>
</dbReference>
<dbReference type="eggNOG" id="COG1762">
    <property type="taxonomic scope" value="Bacteria"/>
</dbReference>
<dbReference type="PROSITE" id="PS51094">
    <property type="entry name" value="PTS_EIIA_TYPE_2"/>
    <property type="match status" value="1"/>
</dbReference>
<dbReference type="EMBL" id="ADKX01000023">
    <property type="protein sequence ID" value="EFW05465.1"/>
    <property type="molecule type" value="Genomic_DNA"/>
</dbReference>
<evidence type="ECO:0000259" key="1">
    <source>
        <dbReference type="PROSITE" id="PS51094"/>
    </source>
</evidence>
<protein>
    <submittedName>
        <fullName evidence="2">PTS system protein</fullName>
    </submittedName>
</protein>
<dbReference type="HOGENOM" id="CLU_072531_6_0_9"/>
<evidence type="ECO:0000313" key="3">
    <source>
        <dbReference type="Proteomes" id="UP000003157"/>
    </source>
</evidence>
<dbReference type="GeneID" id="78230897"/>
<dbReference type="Gene3D" id="3.40.930.10">
    <property type="entry name" value="Mannitol-specific EII, Chain A"/>
    <property type="match status" value="1"/>
</dbReference>
<dbReference type="STRING" id="100884.GCA_000269565_03103"/>
<evidence type="ECO:0000313" key="2">
    <source>
        <dbReference type="EMBL" id="EFW05465.1"/>
    </source>
</evidence>
<dbReference type="CDD" id="cd00211">
    <property type="entry name" value="PTS_IIA_fru"/>
    <property type="match status" value="1"/>
</dbReference>
<dbReference type="OrthoDB" id="370976at2"/>
<dbReference type="InterPro" id="IPR051541">
    <property type="entry name" value="PTS_SugarTrans_NitroReg"/>
</dbReference>
<name>E7G924_9FIRM</name>
<gene>
    <name evidence="2" type="ORF">HMPREF9488_01262</name>
</gene>
<accession>E7G924</accession>
<reference evidence="2 3" key="1">
    <citation type="submission" date="2010-12" db="EMBL/GenBank/DDBJ databases">
        <title>The Genome Sequence of Coprobacillus sp. strain 29_1.</title>
        <authorList>
            <consortium name="The Broad Institute Genome Sequencing Platform"/>
            <person name="Earl A."/>
            <person name="Ward D."/>
            <person name="Feldgarden M."/>
            <person name="Gevers D."/>
            <person name="Daigneault M."/>
            <person name="Sibley C.D."/>
            <person name="White A."/>
            <person name="Strauss J."/>
            <person name="Allen-Vercoe E."/>
            <person name="Young S.K."/>
            <person name="Zeng Q."/>
            <person name="Gargeya S."/>
            <person name="Fitzgerald M."/>
            <person name="Haas B."/>
            <person name="Abouelleil A."/>
            <person name="Alvarado L."/>
            <person name="Arachchi H.M."/>
            <person name="Berlin A."/>
            <person name="Brown A."/>
            <person name="Chapman S.B."/>
            <person name="Chen Z."/>
            <person name="Dunbar C."/>
            <person name="Freedman E."/>
            <person name="Gearin G."/>
            <person name="Gellesch M."/>
            <person name="Goldberg J."/>
            <person name="Griggs A."/>
            <person name="Gujja S."/>
            <person name="Heilman E."/>
            <person name="Heiman D."/>
            <person name="Howarth C."/>
            <person name="Larson L."/>
            <person name="Lui A."/>
            <person name="MacDonald P.J.P."/>
            <person name="Mehta T."/>
            <person name="Montmayeur A."/>
            <person name="Murphy C."/>
            <person name="Neiman D."/>
            <person name="Pearson M."/>
            <person name="Priest M."/>
            <person name="Roberts A."/>
            <person name="Saif S."/>
            <person name="Shea T."/>
            <person name="Shenoy N."/>
            <person name="Sisk P."/>
            <person name="Stolte C."/>
            <person name="Sykes S."/>
            <person name="White J."/>
            <person name="Yandava C."/>
            <person name="Nusbaum C."/>
            <person name="Birren B."/>
        </authorList>
    </citation>
    <scope>NUCLEOTIDE SEQUENCE [LARGE SCALE GENOMIC DNA]</scope>
    <source>
        <strain evidence="2 3">29_1</strain>
    </source>
</reference>
<proteinExistence type="predicted"/>
<dbReference type="RefSeq" id="WP_008788378.1">
    <property type="nucleotide sequence ID" value="NZ_AKCB01000002.1"/>
</dbReference>
<comment type="caution">
    <text evidence="2">The sequence shown here is derived from an EMBL/GenBank/DDBJ whole genome shotgun (WGS) entry which is preliminary data.</text>
</comment>
<dbReference type="AlphaFoldDB" id="E7G924"/>
<dbReference type="Proteomes" id="UP000003157">
    <property type="component" value="Unassembled WGS sequence"/>
</dbReference>
<feature type="domain" description="PTS EIIA type-2" evidence="1">
    <location>
        <begin position="1"/>
        <end position="144"/>
    </location>
</feature>
<dbReference type="PANTHER" id="PTHR47738">
    <property type="entry name" value="PTS SYSTEM FRUCTOSE-LIKE EIIA COMPONENT-RELATED"/>
    <property type="match status" value="1"/>
</dbReference>
<keyword evidence="3" id="KW-1185">Reference proteome</keyword>
<dbReference type="PANTHER" id="PTHR47738:SF3">
    <property type="entry name" value="PHOSPHOTRANSFERASE SYSTEM MANNITOL_FRUCTOSE-SPECIFIC IIA DOMAIN CONTAINING PROTEIN"/>
    <property type="match status" value="1"/>
</dbReference>
<sequence length="148" mass="16570">MKIYFTEKNVSSDLEAIEVAGSVLVQEGRVMPEFITACTDREKIYPTGLGLPSGQAVAMPHGESSFVKEDSISIVRTQTPVVFKRMEDPDQTVKCQLIFNLALATGGKHITVLRKLMGLFQDEMFIQNCMQYDNISLIKYVCEQLEEG</sequence>
<organism evidence="2 3">
    <name type="scientific">Coprobacillus cateniformis</name>
    <dbReference type="NCBI Taxonomy" id="100884"/>
    <lineage>
        <taxon>Bacteria</taxon>
        <taxon>Bacillati</taxon>
        <taxon>Bacillota</taxon>
        <taxon>Erysipelotrichia</taxon>
        <taxon>Erysipelotrichales</taxon>
        <taxon>Coprobacillaceae</taxon>
        <taxon>Coprobacillus</taxon>
    </lineage>
</organism>
<dbReference type="SUPFAM" id="SSF55804">
    <property type="entry name" value="Phoshotransferase/anion transport protein"/>
    <property type="match status" value="1"/>
</dbReference>
<dbReference type="InterPro" id="IPR002178">
    <property type="entry name" value="PTS_EIIA_type-2_dom"/>
</dbReference>
<dbReference type="InterPro" id="IPR016152">
    <property type="entry name" value="PTrfase/Anion_transptr"/>
</dbReference>